<reference evidence="1" key="1">
    <citation type="submission" date="2017-07" db="EMBL/GenBank/DDBJ databases">
        <authorList>
            <person name="Mikheyev A."/>
            <person name="Grau M."/>
        </authorList>
    </citation>
    <scope>NUCLEOTIDE SEQUENCE</scope>
    <source>
        <tissue evidence="1">Venom_gland</tissue>
    </source>
</reference>
<dbReference type="EMBL" id="IACN01079599">
    <property type="protein sequence ID" value="LAB60208.1"/>
    <property type="molecule type" value="Transcribed_RNA"/>
</dbReference>
<dbReference type="AlphaFoldDB" id="A0A2D4PRZ8"/>
<sequence>MGKPGDGHIRDELALRKHEMNIVDQEELTKKLQYIKQNHFEHANKPGRWLAYKLKKRIPKRTIYQLLDKNGQIEADLEKKKEIVREYFENLYDQDRVELNKIETYLKEGTLQLLSEDKKKILNKKITLSEIRE</sequence>
<name>A0A2D4PRZ8_MICSU</name>
<proteinExistence type="predicted"/>
<reference evidence="1" key="2">
    <citation type="submission" date="2017-11" db="EMBL/GenBank/DDBJ databases">
        <title>Coralsnake Venomics: Analyses of Venom Gland Transcriptomes and Proteomes of Six Brazilian Taxa.</title>
        <authorList>
            <person name="Aird S.D."/>
            <person name="Jorge da Silva N."/>
            <person name="Qiu L."/>
            <person name="Villar-Briones A."/>
            <person name="Aparecida-Saddi V."/>
            <person name="Campos-Telles M.P."/>
            <person name="Grau M."/>
            <person name="Mikheyev A.S."/>
        </authorList>
    </citation>
    <scope>NUCLEOTIDE SEQUENCE</scope>
    <source>
        <tissue evidence="1">Venom_gland</tissue>
    </source>
</reference>
<organism evidence="1">
    <name type="scientific">Micrurus surinamensis</name>
    <name type="common">Surinam coral snake</name>
    <dbReference type="NCBI Taxonomy" id="129470"/>
    <lineage>
        <taxon>Eukaryota</taxon>
        <taxon>Metazoa</taxon>
        <taxon>Chordata</taxon>
        <taxon>Craniata</taxon>
        <taxon>Vertebrata</taxon>
        <taxon>Euteleostomi</taxon>
        <taxon>Lepidosauria</taxon>
        <taxon>Squamata</taxon>
        <taxon>Bifurcata</taxon>
        <taxon>Unidentata</taxon>
        <taxon>Episquamata</taxon>
        <taxon>Toxicofera</taxon>
        <taxon>Serpentes</taxon>
        <taxon>Colubroidea</taxon>
        <taxon>Elapidae</taxon>
        <taxon>Elapinae</taxon>
        <taxon>Micrurus</taxon>
    </lineage>
</organism>
<dbReference type="PANTHER" id="PTHR31635">
    <property type="entry name" value="REVERSE TRANSCRIPTASE DOMAIN-CONTAINING PROTEIN-RELATED"/>
    <property type="match status" value="1"/>
</dbReference>
<protein>
    <submittedName>
        <fullName evidence="1">Uncharacterized protein</fullName>
    </submittedName>
</protein>
<evidence type="ECO:0000313" key="1">
    <source>
        <dbReference type="EMBL" id="LAB60208.1"/>
    </source>
</evidence>
<dbReference type="PANTHER" id="PTHR31635:SF196">
    <property type="entry name" value="REVERSE TRANSCRIPTASE DOMAIN-CONTAINING PROTEIN-RELATED"/>
    <property type="match status" value="1"/>
</dbReference>
<accession>A0A2D4PRZ8</accession>